<feature type="compositionally biased region" description="Polar residues" evidence="1">
    <location>
        <begin position="138"/>
        <end position="155"/>
    </location>
</feature>
<feature type="compositionally biased region" description="Polar residues" evidence="1">
    <location>
        <begin position="41"/>
        <end position="67"/>
    </location>
</feature>
<keyword evidence="3" id="KW-1185">Reference proteome</keyword>
<feature type="region of interest" description="Disordered" evidence="1">
    <location>
        <begin position="1"/>
        <end position="155"/>
    </location>
</feature>
<feature type="compositionally biased region" description="Basic and acidic residues" evidence="1">
    <location>
        <begin position="1"/>
        <end position="10"/>
    </location>
</feature>
<gene>
    <name evidence="2" type="ORF">BN1708_016531</name>
</gene>
<dbReference type="EMBL" id="CVQH01024128">
    <property type="protein sequence ID" value="CRK36510.1"/>
    <property type="molecule type" value="Genomic_DNA"/>
</dbReference>
<sequence length="462" mass="50304">MGRSALELHPHLAAPDTPPELVSPSSSSYSSRPSPPADLQSWASTTTAPVSPPMSNYERSPAANGSSHVKAVDDHHHSRPEPLQAPLRQQLPSLSSLFGPPSSIRPLHSPISDRPAHYPATSPLDRPRVSSAHGDRPYQTSYFPSAGSPSISQPRTTYDARFDQERASLHALTRSLSGSDSSRSKETDHRTHDARTDNGLGGRWSIHQEAARHEYSLGSRESHGALRSPHDRAPFQFTGVKDYGSSLRDQRPAPVPALAQPAAAASTVTSEGLPSKDGLGPKIWTGTHFLPRFVRAAEVPGEGPCYFYDDGSHCKTVIDGEAVNPHWGVTKAGKPRKRAELQTTSAYLLPSFKYVPFLPRVSFESVQALAKGYLLPEALHPVHDGLSPVHRDRLLRKEAYREMLYGVQDVQDVLRAVSTLSPLVLDTGDAEQLEVPLEVLRHNLLHVGVTARDGERGFLVAS</sequence>
<dbReference type="Proteomes" id="UP000044602">
    <property type="component" value="Unassembled WGS sequence"/>
</dbReference>
<protein>
    <submittedName>
        <fullName evidence="2">Uncharacterized protein</fullName>
    </submittedName>
</protein>
<feature type="compositionally biased region" description="Low complexity" evidence="1">
    <location>
        <begin position="19"/>
        <end position="32"/>
    </location>
</feature>
<feature type="region of interest" description="Disordered" evidence="1">
    <location>
        <begin position="248"/>
        <end position="274"/>
    </location>
</feature>
<organism evidence="2 3">
    <name type="scientific">Verticillium longisporum</name>
    <name type="common">Verticillium dahliae var. longisporum</name>
    <dbReference type="NCBI Taxonomy" id="100787"/>
    <lineage>
        <taxon>Eukaryota</taxon>
        <taxon>Fungi</taxon>
        <taxon>Dikarya</taxon>
        <taxon>Ascomycota</taxon>
        <taxon>Pezizomycotina</taxon>
        <taxon>Sordariomycetes</taxon>
        <taxon>Hypocreomycetidae</taxon>
        <taxon>Glomerellales</taxon>
        <taxon>Plectosphaerellaceae</taxon>
        <taxon>Verticillium</taxon>
    </lineage>
</organism>
<dbReference type="STRING" id="100787.A0A0G4MQY9"/>
<feature type="compositionally biased region" description="Basic and acidic residues" evidence="1">
    <location>
        <begin position="209"/>
        <end position="233"/>
    </location>
</feature>
<feature type="compositionally biased region" description="Basic and acidic residues" evidence="1">
    <location>
        <begin position="182"/>
        <end position="196"/>
    </location>
</feature>
<feature type="compositionally biased region" description="Low complexity" evidence="1">
    <location>
        <begin position="256"/>
        <end position="265"/>
    </location>
</feature>
<feature type="compositionally biased region" description="Basic and acidic residues" evidence="1">
    <location>
        <begin position="125"/>
        <end position="136"/>
    </location>
</feature>
<accession>A0A0G4MQY9</accession>
<dbReference type="AlphaFoldDB" id="A0A0G4MQY9"/>
<feature type="compositionally biased region" description="Basic and acidic residues" evidence="1">
    <location>
        <begin position="70"/>
        <end position="80"/>
    </location>
</feature>
<evidence type="ECO:0000313" key="2">
    <source>
        <dbReference type="EMBL" id="CRK36510.1"/>
    </source>
</evidence>
<feature type="non-terminal residue" evidence="2">
    <location>
        <position position="462"/>
    </location>
</feature>
<proteinExistence type="predicted"/>
<reference evidence="2 3" key="1">
    <citation type="submission" date="2015-05" db="EMBL/GenBank/DDBJ databases">
        <authorList>
            <person name="Wang D.B."/>
            <person name="Wang M."/>
        </authorList>
    </citation>
    <scope>NUCLEOTIDE SEQUENCE [LARGE SCALE GENOMIC DNA]</scope>
    <source>
        <strain evidence="2">VL1</strain>
    </source>
</reference>
<evidence type="ECO:0000256" key="1">
    <source>
        <dbReference type="SAM" id="MobiDB-lite"/>
    </source>
</evidence>
<feature type="region of interest" description="Disordered" evidence="1">
    <location>
        <begin position="172"/>
        <end position="235"/>
    </location>
</feature>
<name>A0A0G4MQY9_VERLO</name>
<evidence type="ECO:0000313" key="3">
    <source>
        <dbReference type="Proteomes" id="UP000044602"/>
    </source>
</evidence>
<feature type="compositionally biased region" description="Low complexity" evidence="1">
    <location>
        <begin position="82"/>
        <end position="102"/>
    </location>
</feature>